<evidence type="ECO:0000313" key="2">
    <source>
        <dbReference type="EMBL" id="ABS59933.1"/>
    </source>
</evidence>
<dbReference type="Pfam" id="PF13276">
    <property type="entry name" value="HTH_21"/>
    <property type="match status" value="1"/>
</dbReference>
<keyword evidence="4" id="KW-1185">Reference proteome</keyword>
<dbReference type="STRING" id="381764.Fnod_0064"/>
<reference evidence="2 4" key="2">
    <citation type="journal article" date="2009" name="Proc. Natl. Acad. Sci. U.S.A.">
        <title>On the chimeric nature, thermophilic origin, and phylogenetic placement of the Thermotogales.</title>
        <authorList>
            <person name="Zhaxybayeva O."/>
            <person name="Swithers K.S."/>
            <person name="Lapierre P."/>
            <person name="Fournier G.P."/>
            <person name="Bickhart D.M."/>
            <person name="DeBoy R.T."/>
            <person name="Nelson K.E."/>
            <person name="Nesbo C.L."/>
            <person name="Doolittle W.F."/>
            <person name="Gogarten J.P."/>
            <person name="Noll K.M."/>
        </authorList>
    </citation>
    <scope>NUCLEOTIDE SEQUENCE [LARGE SCALE GENOMIC DNA]</scope>
    <source>
        <strain evidence="4">ATCC 35602 / DSM 5306 / Rt17-B1</strain>
        <strain evidence="2">Rt17-B1</strain>
    </source>
</reference>
<proteinExistence type="predicted"/>
<dbReference type="PROSITE" id="PS50994">
    <property type="entry name" value="INTEGRASE"/>
    <property type="match status" value="1"/>
</dbReference>
<organism evidence="2 4">
    <name type="scientific">Fervidobacterium nodosum (strain ATCC 35602 / DSM 5306 / Rt17-B1)</name>
    <dbReference type="NCBI Taxonomy" id="381764"/>
    <lineage>
        <taxon>Bacteria</taxon>
        <taxon>Thermotogati</taxon>
        <taxon>Thermotogota</taxon>
        <taxon>Thermotogae</taxon>
        <taxon>Thermotogales</taxon>
        <taxon>Fervidobacteriaceae</taxon>
        <taxon>Fervidobacterium</taxon>
    </lineage>
</organism>
<evidence type="ECO:0000313" key="3">
    <source>
        <dbReference type="EMBL" id="ABS61458.1"/>
    </source>
</evidence>
<dbReference type="Proteomes" id="UP000002415">
    <property type="component" value="Chromosome"/>
</dbReference>
<accession>A7HJ50</accession>
<gene>
    <name evidence="2" type="ordered locus">Fnod_0064</name>
    <name evidence="3" type="ordered locus">Fnod_1619</name>
</gene>
<dbReference type="EMBL" id="CP000771">
    <property type="protein sequence ID" value="ABS59933.1"/>
    <property type="molecule type" value="Genomic_DNA"/>
</dbReference>
<dbReference type="Pfam" id="PF00665">
    <property type="entry name" value="rve"/>
    <property type="match status" value="1"/>
</dbReference>
<dbReference type="EMBL" id="CP000771">
    <property type="protein sequence ID" value="ABS61458.1"/>
    <property type="molecule type" value="Genomic_DNA"/>
</dbReference>
<feature type="domain" description="Integrase catalytic" evidence="1">
    <location>
        <begin position="109"/>
        <end position="281"/>
    </location>
</feature>
<dbReference type="InterPro" id="IPR025948">
    <property type="entry name" value="HTH-like_dom"/>
</dbReference>
<reference evidence="2 4" key="1">
    <citation type="submission" date="2007-07" db="EMBL/GenBank/DDBJ databases">
        <title>Complete sequence of Fervidobacterium nodosum Rt17-B1.</title>
        <authorList>
            <consortium name="US DOE Joint Genome Institute"/>
            <person name="Copeland A."/>
            <person name="Lucas S."/>
            <person name="Lapidus A."/>
            <person name="Barry K."/>
            <person name="Glavina del Rio T."/>
            <person name="Dalin E."/>
            <person name="Tice H."/>
            <person name="Pitluck S."/>
            <person name="Saunders E."/>
            <person name="Brettin T."/>
            <person name="Bruce D."/>
            <person name="Detter J.C."/>
            <person name="Han C."/>
            <person name="Schmutz J."/>
            <person name="Larimer F."/>
            <person name="Land M."/>
            <person name="Hauser L."/>
            <person name="Kyrpides N."/>
            <person name="Mikhailova N."/>
            <person name="Nelson K."/>
            <person name="Gogarten J.P."/>
            <person name="Noll K."/>
            <person name="Richardson P."/>
        </authorList>
    </citation>
    <scope>NUCLEOTIDE SEQUENCE [LARGE SCALE GENOMIC DNA]</scope>
    <source>
        <strain evidence="4">ATCC 35602 / DSM 5306 / Rt17-B1</strain>
        <strain evidence="2">Rt17-B1</strain>
    </source>
</reference>
<name>A7HJ50_FERNB</name>
<dbReference type="InterPro" id="IPR012337">
    <property type="entry name" value="RNaseH-like_sf"/>
</dbReference>
<dbReference type="GO" id="GO:0015074">
    <property type="term" value="P:DNA integration"/>
    <property type="evidence" value="ECO:0007669"/>
    <property type="project" value="InterPro"/>
</dbReference>
<dbReference type="InterPro" id="IPR001584">
    <property type="entry name" value="Integrase_cat-core"/>
</dbReference>
<dbReference type="HOGENOM" id="CLU_027402_31_2_0"/>
<dbReference type="GO" id="GO:0003676">
    <property type="term" value="F:nucleic acid binding"/>
    <property type="evidence" value="ECO:0007669"/>
    <property type="project" value="InterPro"/>
</dbReference>
<dbReference type="InterPro" id="IPR050900">
    <property type="entry name" value="Transposase_IS3/IS150/IS904"/>
</dbReference>
<evidence type="ECO:0000313" key="4">
    <source>
        <dbReference type="Proteomes" id="UP000002415"/>
    </source>
</evidence>
<dbReference type="NCBIfam" id="NF033516">
    <property type="entry name" value="transpos_IS3"/>
    <property type="match status" value="1"/>
</dbReference>
<dbReference type="PANTHER" id="PTHR46889:SF4">
    <property type="entry name" value="TRANSPOSASE INSO FOR INSERTION SEQUENCE ELEMENT IS911B-RELATED"/>
    <property type="match status" value="1"/>
</dbReference>
<dbReference type="eggNOG" id="COG2801">
    <property type="taxonomic scope" value="Bacteria"/>
</dbReference>
<dbReference type="Gene3D" id="3.30.420.10">
    <property type="entry name" value="Ribonuclease H-like superfamily/Ribonuclease H"/>
    <property type="match status" value="1"/>
</dbReference>
<dbReference type="SUPFAM" id="SSF53098">
    <property type="entry name" value="Ribonuclease H-like"/>
    <property type="match status" value="1"/>
</dbReference>
<protein>
    <submittedName>
        <fullName evidence="2">Integrase catalytic region</fullName>
    </submittedName>
</protein>
<dbReference type="AlphaFoldDB" id="A7HJ50"/>
<dbReference type="KEGG" id="fno:Fnod_1619"/>
<dbReference type="PANTHER" id="PTHR46889">
    <property type="entry name" value="TRANSPOSASE INSF FOR INSERTION SEQUENCE IS3B-RELATED"/>
    <property type="match status" value="1"/>
</dbReference>
<dbReference type="InterPro" id="IPR036397">
    <property type="entry name" value="RNaseH_sf"/>
</dbReference>
<evidence type="ECO:0000259" key="1">
    <source>
        <dbReference type="PROSITE" id="PS50994"/>
    </source>
</evidence>
<sequence>MSSSTFYATTRTFFSIDWIKGKSKRRCKGYSTKVTGETISDEEIEGLLVTIYENENCNDPEYYIKTLGDKKLSKVLKRRYGIIVNHKKIYRMRKELGLIRKYKKHAKHPKKRPKDHEIGETNRYWEADIKFIPTKKDGYVPMLDIIDVRDKTIVGTHLGQKSKSKNFIECIERAIEYRKVDTKKLTIRTDNGPQFKSKATEGYLEEMGIEHEFGYKNNPNSQAYIESHHSVVEREFVQMNEFEYIEDVYNAYKAYIYFYQEIRPHGSLGYMTPSEYDELLNEQESRKGAINRVVVVKK</sequence>
<dbReference type="InterPro" id="IPR048020">
    <property type="entry name" value="Transpos_IS3"/>
</dbReference>
<dbReference type="KEGG" id="fno:Fnod_0064"/>